<keyword evidence="1" id="KW-0812">Transmembrane</keyword>
<keyword evidence="3" id="KW-1185">Reference proteome</keyword>
<dbReference type="AlphaFoldDB" id="A0A1E7L9T4"/>
<accession>A0A1E7L9T4</accession>
<evidence type="ECO:0000313" key="3">
    <source>
        <dbReference type="Proteomes" id="UP000176005"/>
    </source>
</evidence>
<gene>
    <name evidence="2" type="ORF">AN218_05660</name>
</gene>
<sequence>MPDVLIPCAWLAAGVSLLGVLLLVPVIRRGYSDTPPWGRFLLHALAQAAGAGLYIASGERTITADAATWLPVLYFLVAVFGLIVAIRVRRRDTTQDKP</sequence>
<evidence type="ECO:0000313" key="2">
    <source>
        <dbReference type="EMBL" id="OEV12995.1"/>
    </source>
</evidence>
<reference evidence="2 3" key="1">
    <citation type="journal article" date="2016" name="Front. Microbiol.">
        <title>Comparative Genomics Analysis of Streptomyces Species Reveals Their Adaptation to the Marine Environment and Their Diversity at the Genomic Level.</title>
        <authorList>
            <person name="Tian X."/>
            <person name="Zhang Z."/>
            <person name="Yang T."/>
            <person name="Chen M."/>
            <person name="Li J."/>
            <person name="Chen F."/>
            <person name="Yang J."/>
            <person name="Li W."/>
            <person name="Zhang B."/>
            <person name="Zhang Z."/>
            <person name="Wu J."/>
            <person name="Zhang C."/>
            <person name="Long L."/>
            <person name="Xiao J."/>
        </authorList>
    </citation>
    <scope>NUCLEOTIDE SEQUENCE [LARGE SCALE GENOMIC DNA]</scope>
    <source>
        <strain evidence="2 3">SCSIO 10429</strain>
    </source>
</reference>
<protein>
    <submittedName>
        <fullName evidence="2">Uncharacterized protein</fullName>
    </submittedName>
</protein>
<feature type="transmembrane region" description="Helical" evidence="1">
    <location>
        <begin position="6"/>
        <end position="28"/>
    </location>
</feature>
<keyword evidence="1" id="KW-0472">Membrane</keyword>
<keyword evidence="1" id="KW-1133">Transmembrane helix</keyword>
<feature type="transmembrane region" description="Helical" evidence="1">
    <location>
        <begin position="69"/>
        <end position="88"/>
    </location>
</feature>
<comment type="caution">
    <text evidence="2">The sequence shown here is derived from an EMBL/GenBank/DDBJ whole genome shotgun (WGS) entry which is preliminary data.</text>
</comment>
<name>A0A1E7L9T4_9ACTN</name>
<proteinExistence type="predicted"/>
<organism evidence="2 3">
    <name type="scientific">Streptomyces nanshensis</name>
    <dbReference type="NCBI Taxonomy" id="518642"/>
    <lineage>
        <taxon>Bacteria</taxon>
        <taxon>Bacillati</taxon>
        <taxon>Actinomycetota</taxon>
        <taxon>Actinomycetes</taxon>
        <taxon>Kitasatosporales</taxon>
        <taxon>Streptomycetaceae</taxon>
        <taxon>Streptomyces</taxon>
    </lineage>
</organism>
<dbReference type="EMBL" id="LJGW01000107">
    <property type="protein sequence ID" value="OEV12995.1"/>
    <property type="molecule type" value="Genomic_DNA"/>
</dbReference>
<evidence type="ECO:0000256" key="1">
    <source>
        <dbReference type="SAM" id="Phobius"/>
    </source>
</evidence>
<dbReference type="Proteomes" id="UP000176005">
    <property type="component" value="Unassembled WGS sequence"/>
</dbReference>
<feature type="transmembrane region" description="Helical" evidence="1">
    <location>
        <begin position="40"/>
        <end position="57"/>
    </location>
</feature>
<dbReference type="RefSeq" id="WP_070015501.1">
    <property type="nucleotide sequence ID" value="NZ_LJGW01000107.1"/>
</dbReference>